<comment type="subcellular location">
    <subcellularLocation>
        <location evidence="4">Endoplasmic reticulum membrane</location>
        <topology evidence="4">Peripheral membrane protein</topology>
    </subcellularLocation>
    <subcellularLocation>
        <location evidence="3">Microsome membrane</location>
        <topology evidence="3">Peripheral membrane protein</topology>
    </subcellularLocation>
</comment>
<evidence type="ECO:0000256" key="16">
    <source>
        <dbReference type="SAM" id="SignalP"/>
    </source>
</evidence>
<keyword evidence="8" id="KW-0256">Endoplasmic reticulum</keyword>
<evidence type="ECO:0000313" key="17">
    <source>
        <dbReference type="EnsemblMetazoa" id="AEPI015171-PA"/>
    </source>
</evidence>
<dbReference type="GO" id="GO:0016705">
    <property type="term" value="F:oxidoreductase activity, acting on paired donors, with incorporation or reduction of molecular oxygen"/>
    <property type="evidence" value="ECO:0007669"/>
    <property type="project" value="InterPro"/>
</dbReference>
<organism evidence="17 18">
    <name type="scientific">Anopheles epiroticus</name>
    <dbReference type="NCBI Taxonomy" id="199890"/>
    <lineage>
        <taxon>Eukaryota</taxon>
        <taxon>Metazoa</taxon>
        <taxon>Ecdysozoa</taxon>
        <taxon>Arthropoda</taxon>
        <taxon>Hexapoda</taxon>
        <taxon>Insecta</taxon>
        <taxon>Pterygota</taxon>
        <taxon>Neoptera</taxon>
        <taxon>Endopterygota</taxon>
        <taxon>Diptera</taxon>
        <taxon>Nematocera</taxon>
        <taxon>Culicoidea</taxon>
        <taxon>Culicidae</taxon>
        <taxon>Anophelinae</taxon>
        <taxon>Anopheles</taxon>
    </lineage>
</organism>
<keyword evidence="13" id="KW-0472">Membrane</keyword>
<evidence type="ECO:0000256" key="12">
    <source>
        <dbReference type="ARBA" id="ARBA00023033"/>
    </source>
</evidence>
<feature type="signal peptide" evidence="16">
    <location>
        <begin position="1"/>
        <end position="20"/>
    </location>
</feature>
<dbReference type="CDD" id="cd11056">
    <property type="entry name" value="CYP6-like"/>
    <property type="match status" value="1"/>
</dbReference>
<keyword evidence="7 14" id="KW-0479">Metal-binding</keyword>
<dbReference type="GO" id="GO:0005789">
    <property type="term" value="C:endoplasmic reticulum membrane"/>
    <property type="evidence" value="ECO:0007669"/>
    <property type="project" value="UniProtKB-SubCell"/>
</dbReference>
<dbReference type="InterPro" id="IPR050476">
    <property type="entry name" value="Insect_CytP450_Detox"/>
</dbReference>
<dbReference type="PANTHER" id="PTHR24292">
    <property type="entry name" value="CYTOCHROME P450"/>
    <property type="match status" value="1"/>
</dbReference>
<evidence type="ECO:0000256" key="5">
    <source>
        <dbReference type="ARBA" id="ARBA00010617"/>
    </source>
</evidence>
<comment type="function">
    <text evidence="2">May be involved in the metabolism of insect hormones and in the breakdown of synthetic insecticides.</text>
</comment>
<evidence type="ECO:0000256" key="1">
    <source>
        <dbReference type="ARBA" id="ARBA00001971"/>
    </source>
</evidence>
<evidence type="ECO:0000256" key="6">
    <source>
        <dbReference type="ARBA" id="ARBA00022617"/>
    </source>
</evidence>
<evidence type="ECO:0000256" key="13">
    <source>
        <dbReference type="ARBA" id="ARBA00023136"/>
    </source>
</evidence>
<evidence type="ECO:0000256" key="9">
    <source>
        <dbReference type="ARBA" id="ARBA00022848"/>
    </source>
</evidence>
<protein>
    <submittedName>
        <fullName evidence="17">Uncharacterized protein</fullName>
    </submittedName>
</protein>
<dbReference type="InterPro" id="IPR036396">
    <property type="entry name" value="Cyt_P450_sf"/>
</dbReference>
<accession>A0A182PZA6</accession>
<dbReference type="Pfam" id="PF00067">
    <property type="entry name" value="p450"/>
    <property type="match status" value="1"/>
</dbReference>
<reference evidence="17" key="2">
    <citation type="submission" date="2020-05" db="UniProtKB">
        <authorList>
            <consortium name="EnsemblMetazoa"/>
        </authorList>
    </citation>
    <scope>IDENTIFICATION</scope>
    <source>
        <strain evidence="17">Epiroticus2</strain>
    </source>
</reference>
<dbReference type="EnsemblMetazoa" id="AEPI015171-RA">
    <property type="protein sequence ID" value="AEPI015171-PA"/>
    <property type="gene ID" value="AEPI015171"/>
</dbReference>
<dbReference type="STRING" id="199890.A0A182PZA6"/>
<keyword evidence="16" id="KW-0732">Signal</keyword>
<dbReference type="SUPFAM" id="SSF48264">
    <property type="entry name" value="Cytochrome P450"/>
    <property type="match status" value="1"/>
</dbReference>
<evidence type="ECO:0000313" key="18">
    <source>
        <dbReference type="Proteomes" id="UP000075885"/>
    </source>
</evidence>
<keyword evidence="6 14" id="KW-0349">Heme</keyword>
<evidence type="ECO:0000256" key="4">
    <source>
        <dbReference type="ARBA" id="ARBA00004406"/>
    </source>
</evidence>
<keyword evidence="10 15" id="KW-0560">Oxidoreductase</keyword>
<evidence type="ECO:0000256" key="8">
    <source>
        <dbReference type="ARBA" id="ARBA00022824"/>
    </source>
</evidence>
<dbReference type="FunFam" id="1.10.630.10:FF:000042">
    <property type="entry name" value="Cytochrome P450"/>
    <property type="match status" value="1"/>
</dbReference>
<dbReference type="AlphaFoldDB" id="A0A182PZA6"/>
<proteinExistence type="inferred from homology"/>
<evidence type="ECO:0000256" key="2">
    <source>
        <dbReference type="ARBA" id="ARBA00003690"/>
    </source>
</evidence>
<keyword evidence="9" id="KW-0492">Microsome</keyword>
<evidence type="ECO:0000256" key="7">
    <source>
        <dbReference type="ARBA" id="ARBA00022723"/>
    </source>
</evidence>
<name>A0A182PZA6_9DIPT</name>
<evidence type="ECO:0000256" key="3">
    <source>
        <dbReference type="ARBA" id="ARBA00004174"/>
    </source>
</evidence>
<evidence type="ECO:0000256" key="15">
    <source>
        <dbReference type="RuleBase" id="RU000461"/>
    </source>
</evidence>
<comment type="cofactor">
    <cofactor evidence="1 14">
        <name>heme</name>
        <dbReference type="ChEBI" id="CHEBI:30413"/>
    </cofactor>
</comment>
<comment type="similarity">
    <text evidence="5 15">Belongs to the cytochrome P450 family.</text>
</comment>
<dbReference type="InterPro" id="IPR017972">
    <property type="entry name" value="Cyt_P450_CS"/>
</dbReference>
<keyword evidence="18" id="KW-1185">Reference proteome</keyword>
<dbReference type="GO" id="GO:0004497">
    <property type="term" value="F:monooxygenase activity"/>
    <property type="evidence" value="ECO:0007669"/>
    <property type="project" value="UniProtKB-KW"/>
</dbReference>
<dbReference type="GO" id="GO:0020037">
    <property type="term" value="F:heme binding"/>
    <property type="evidence" value="ECO:0007669"/>
    <property type="project" value="InterPro"/>
</dbReference>
<feature type="chain" id="PRO_5008132064" evidence="16">
    <location>
        <begin position="21"/>
        <end position="537"/>
    </location>
</feature>
<dbReference type="InterPro" id="IPR002401">
    <property type="entry name" value="Cyt_P450_E_grp-I"/>
</dbReference>
<dbReference type="VEuPathDB" id="VectorBase:AEPI015171"/>
<dbReference type="PANTHER" id="PTHR24292:SF54">
    <property type="entry name" value="CYP9F3-RELATED"/>
    <property type="match status" value="1"/>
</dbReference>
<dbReference type="PRINTS" id="PR00385">
    <property type="entry name" value="P450"/>
</dbReference>
<dbReference type="GO" id="GO:0005506">
    <property type="term" value="F:iron ion binding"/>
    <property type="evidence" value="ECO:0007669"/>
    <property type="project" value="InterPro"/>
</dbReference>
<feature type="binding site" description="axial binding residue" evidence="14">
    <location>
        <position position="481"/>
    </location>
    <ligand>
        <name>heme</name>
        <dbReference type="ChEBI" id="CHEBI:30413"/>
    </ligand>
    <ligandPart>
        <name>Fe</name>
        <dbReference type="ChEBI" id="CHEBI:18248"/>
    </ligandPart>
</feature>
<evidence type="ECO:0000256" key="11">
    <source>
        <dbReference type="ARBA" id="ARBA00023004"/>
    </source>
</evidence>
<dbReference type="PRINTS" id="PR00463">
    <property type="entry name" value="EP450I"/>
</dbReference>
<sequence>MGLLLLSPLLLLLLLGLFYAYVTRNNRYFEGKPIPCLPFEPLFGSTRHLLLRKVASHDFMRSIYDRFKEVKVFGMFDLINPVFVVRDPELIKQITVKDFDHFVNHRPIFGSNLDRDSIALFGKTLFALSDQQWRDMRATLSPAFTGSKMRLMFDQIVQCSAGVVEYYREKVNQSDEEHEMKDVFSRYTADVIASCAFGLQVDSYREPTNAFYINGKRMIDFTRIQTLLKAISYRVFPWLMEKLEIDLFDREASLFFAKIVLETEKTRETSGIVRPDMIHLLMQAKKGLLKRQKERDESHVEGFATAQESEVGMSSAQANEPLTQMELVAQCLIFFLAGFDTVANCLTFLAYELTINRDVQDQLYEEICATEDALQGKPISYEALQHMKYMDMVVSESLRKWSPAPSTDRICTRDYVVRLENGVEFTIDKGAIVFLPIAGIHYDPQYFPNPEKFDPERFSERNREKIIPGTYVPFGIGPRNCIGSRFALMEVKAIVYQLLKEFSFEQTSRTEVPIRLQKGFVALNSENGVHVKFTPRN</sequence>
<evidence type="ECO:0000256" key="14">
    <source>
        <dbReference type="PIRSR" id="PIRSR602401-1"/>
    </source>
</evidence>
<dbReference type="Gene3D" id="1.10.630.10">
    <property type="entry name" value="Cytochrome P450"/>
    <property type="match status" value="1"/>
</dbReference>
<reference evidence="18" key="1">
    <citation type="submission" date="2013-03" db="EMBL/GenBank/DDBJ databases">
        <title>The Genome Sequence of Anopheles epiroticus epiroticus2.</title>
        <authorList>
            <consortium name="The Broad Institute Genomics Platform"/>
            <person name="Neafsey D.E."/>
            <person name="Howell P."/>
            <person name="Walker B."/>
            <person name="Young S.K."/>
            <person name="Zeng Q."/>
            <person name="Gargeya S."/>
            <person name="Fitzgerald M."/>
            <person name="Haas B."/>
            <person name="Abouelleil A."/>
            <person name="Allen A.W."/>
            <person name="Alvarado L."/>
            <person name="Arachchi H.M."/>
            <person name="Berlin A.M."/>
            <person name="Chapman S.B."/>
            <person name="Gainer-Dewar J."/>
            <person name="Goldberg J."/>
            <person name="Griggs A."/>
            <person name="Gujja S."/>
            <person name="Hansen M."/>
            <person name="Howarth C."/>
            <person name="Imamovic A."/>
            <person name="Ireland A."/>
            <person name="Larimer J."/>
            <person name="McCowan C."/>
            <person name="Murphy C."/>
            <person name="Pearson M."/>
            <person name="Poon T.W."/>
            <person name="Priest M."/>
            <person name="Roberts A."/>
            <person name="Saif S."/>
            <person name="Shea T."/>
            <person name="Sisk P."/>
            <person name="Sykes S."/>
            <person name="Wortman J."/>
            <person name="Nusbaum C."/>
            <person name="Birren B."/>
        </authorList>
    </citation>
    <scope>NUCLEOTIDE SEQUENCE [LARGE SCALE GENOMIC DNA]</scope>
    <source>
        <strain evidence="18">Epiroticus2</strain>
    </source>
</reference>
<evidence type="ECO:0000256" key="10">
    <source>
        <dbReference type="ARBA" id="ARBA00023002"/>
    </source>
</evidence>
<dbReference type="Proteomes" id="UP000075885">
    <property type="component" value="Unassembled WGS sequence"/>
</dbReference>
<keyword evidence="11 14" id="KW-0408">Iron</keyword>
<keyword evidence="12 15" id="KW-0503">Monooxygenase</keyword>
<dbReference type="PROSITE" id="PS00086">
    <property type="entry name" value="CYTOCHROME_P450"/>
    <property type="match status" value="1"/>
</dbReference>
<dbReference type="InterPro" id="IPR001128">
    <property type="entry name" value="Cyt_P450"/>
</dbReference>